<keyword evidence="2" id="KW-1185">Reference proteome</keyword>
<name>A0A8S1HMB2_9PELO</name>
<evidence type="ECO:0000313" key="2">
    <source>
        <dbReference type="Proteomes" id="UP000835052"/>
    </source>
</evidence>
<gene>
    <name evidence="1" type="ORF">CAUJ_LOCUS13525</name>
</gene>
<evidence type="ECO:0000313" key="1">
    <source>
        <dbReference type="EMBL" id="CAD6197616.1"/>
    </source>
</evidence>
<protein>
    <submittedName>
        <fullName evidence="1">Uncharacterized protein</fullName>
    </submittedName>
</protein>
<comment type="caution">
    <text evidence="1">The sequence shown here is derived from an EMBL/GenBank/DDBJ whole genome shotgun (WGS) entry which is preliminary data.</text>
</comment>
<reference evidence="1" key="1">
    <citation type="submission" date="2020-10" db="EMBL/GenBank/DDBJ databases">
        <authorList>
            <person name="Kikuchi T."/>
        </authorList>
    </citation>
    <scope>NUCLEOTIDE SEQUENCE</scope>
    <source>
        <strain evidence="1">NKZ352</strain>
    </source>
</reference>
<accession>A0A8S1HMB2</accession>
<dbReference type="AlphaFoldDB" id="A0A8S1HMB2"/>
<dbReference type="EMBL" id="CAJGYM010000099">
    <property type="protein sequence ID" value="CAD6197616.1"/>
    <property type="molecule type" value="Genomic_DNA"/>
</dbReference>
<sequence length="193" mass="22161">MTATSPNRNYSSRRIKSVRFIAERIAKEVLLDANSSSMIFRRRFHHSEFHHGKTTAISILRLFSTTSTFVHSGHTVKSLQRQAEFLKKSRESVDVNGSSIFMEKKSTILRNLKKNEAGNTSYFAQLRFCSVLNDKLFLLSRIAAILEISNKSLKWTNSETRRRNSINFGNLIVGKKNFFLEITLQISIRANSK</sequence>
<dbReference type="Proteomes" id="UP000835052">
    <property type="component" value="Unassembled WGS sequence"/>
</dbReference>
<organism evidence="1 2">
    <name type="scientific">Caenorhabditis auriculariae</name>
    <dbReference type="NCBI Taxonomy" id="2777116"/>
    <lineage>
        <taxon>Eukaryota</taxon>
        <taxon>Metazoa</taxon>
        <taxon>Ecdysozoa</taxon>
        <taxon>Nematoda</taxon>
        <taxon>Chromadorea</taxon>
        <taxon>Rhabditida</taxon>
        <taxon>Rhabditina</taxon>
        <taxon>Rhabditomorpha</taxon>
        <taxon>Rhabditoidea</taxon>
        <taxon>Rhabditidae</taxon>
        <taxon>Peloderinae</taxon>
        <taxon>Caenorhabditis</taxon>
    </lineage>
</organism>
<proteinExistence type="predicted"/>